<evidence type="ECO:0000313" key="1">
    <source>
        <dbReference type="EMBL" id="RXR31251.1"/>
    </source>
</evidence>
<comment type="caution">
    <text evidence="1">The sequence shown here is derived from an EMBL/GenBank/DDBJ whole genome shotgun (WGS) entry which is preliminary data.</text>
</comment>
<dbReference type="Proteomes" id="UP000289734">
    <property type="component" value="Unassembled WGS sequence"/>
</dbReference>
<dbReference type="AlphaFoldDB" id="A0A4Q1KMM7"/>
<keyword evidence="2" id="KW-1185">Reference proteome</keyword>
<proteinExistence type="predicted"/>
<gene>
    <name evidence="1" type="ORF">EQG68_10210</name>
</gene>
<evidence type="ECO:0000313" key="2">
    <source>
        <dbReference type="Proteomes" id="UP000289734"/>
    </source>
</evidence>
<sequence length="130" mass="15450">MMKYYLTFFTIISFTFSTFCQTKEFIKIKLVDFSSVELPPKCGREPFGVALKFELLENLDSTNKGENILIIITCPIEIGVENYKDNSHFKFSRYTDKEEIKMLEKDWNVWSVYENENLPTYWADQIEKIE</sequence>
<reference evidence="2" key="1">
    <citation type="submission" date="2019-01" db="EMBL/GenBank/DDBJ databases">
        <title>Cytophagaceae bacterium strain CAR-16.</title>
        <authorList>
            <person name="Chen W.-M."/>
        </authorList>
    </citation>
    <scope>NUCLEOTIDE SEQUENCE [LARGE SCALE GENOMIC DNA]</scope>
    <source>
        <strain evidence="2">ICH-30</strain>
    </source>
</reference>
<dbReference type="EMBL" id="SBKQ01000010">
    <property type="protein sequence ID" value="RXR31251.1"/>
    <property type="molecule type" value="Genomic_DNA"/>
</dbReference>
<dbReference type="RefSeq" id="WP_129464791.1">
    <property type="nucleotide sequence ID" value="NZ_SBKQ01000010.1"/>
</dbReference>
<dbReference type="OrthoDB" id="1446031at2"/>
<protein>
    <submittedName>
        <fullName evidence="1">Uncharacterized protein</fullName>
    </submittedName>
</protein>
<organism evidence="1 2">
    <name type="scientific">Flavobacterium piscinae</name>
    <dbReference type="NCBI Taxonomy" id="2506424"/>
    <lineage>
        <taxon>Bacteria</taxon>
        <taxon>Pseudomonadati</taxon>
        <taxon>Bacteroidota</taxon>
        <taxon>Flavobacteriia</taxon>
        <taxon>Flavobacteriales</taxon>
        <taxon>Flavobacteriaceae</taxon>
        <taxon>Flavobacterium</taxon>
    </lineage>
</organism>
<name>A0A4Q1KMM7_9FLAO</name>
<accession>A0A4Q1KMM7</accession>